<dbReference type="SMART" id="SM00387">
    <property type="entry name" value="HATPase_c"/>
    <property type="match status" value="1"/>
</dbReference>
<keyword evidence="4" id="KW-0808">Transferase</keyword>
<dbReference type="FunFam" id="3.30.565.10:FF:000049">
    <property type="entry name" value="Two-component sensor histidine kinase"/>
    <property type="match status" value="1"/>
</dbReference>
<evidence type="ECO:0000313" key="8">
    <source>
        <dbReference type="EMBL" id="SHI33625.1"/>
    </source>
</evidence>
<dbReference type="PANTHER" id="PTHR43711">
    <property type="entry name" value="TWO-COMPONENT HISTIDINE KINASE"/>
    <property type="match status" value="1"/>
</dbReference>
<evidence type="ECO:0000256" key="2">
    <source>
        <dbReference type="ARBA" id="ARBA00012438"/>
    </source>
</evidence>
<dbReference type="PRINTS" id="PR00344">
    <property type="entry name" value="BCTRLSENSOR"/>
</dbReference>
<accession>A0A1M6AAX7</accession>
<feature type="domain" description="Histidine kinase" evidence="7">
    <location>
        <begin position="384"/>
        <end position="596"/>
    </location>
</feature>
<dbReference type="Pfam" id="PF02518">
    <property type="entry name" value="HATPase_c"/>
    <property type="match status" value="1"/>
</dbReference>
<reference evidence="8 9" key="1">
    <citation type="submission" date="2016-11" db="EMBL/GenBank/DDBJ databases">
        <authorList>
            <person name="Jaros S."/>
            <person name="Januszkiewicz K."/>
            <person name="Wedrychowicz H."/>
        </authorList>
    </citation>
    <scope>NUCLEOTIDE SEQUENCE [LARGE SCALE GENOMIC DNA]</scope>
    <source>
        <strain evidence="8 9">DSM 100565</strain>
    </source>
</reference>
<dbReference type="InterPro" id="IPR036097">
    <property type="entry name" value="HisK_dim/P_sf"/>
</dbReference>
<dbReference type="STRING" id="1447782.SAMN05444417_0334"/>
<dbReference type="Gene3D" id="3.30.450.20">
    <property type="entry name" value="PAS domain"/>
    <property type="match status" value="1"/>
</dbReference>
<evidence type="ECO:0000256" key="5">
    <source>
        <dbReference type="ARBA" id="ARBA00022777"/>
    </source>
</evidence>
<dbReference type="AlphaFoldDB" id="A0A1M6AAX7"/>
<dbReference type="Gene3D" id="3.30.565.10">
    <property type="entry name" value="Histidine kinase-like ATPase, C-terminal domain"/>
    <property type="match status" value="1"/>
</dbReference>
<dbReference type="EMBL" id="FQYO01000001">
    <property type="protein sequence ID" value="SHI33625.1"/>
    <property type="molecule type" value="Genomic_DNA"/>
</dbReference>
<sequence>MSDPARDLLDPADPPERQVAKLAEICGALMRRAEQLDDGRGAAYAQFERAVLLEEQVRERTRDLERTLDLLNLSNARLADATRAAEAAHAHLAGAIETIQDGFGLFDGEDRMVLCNSRFGMHLPDVRARLRPGMAFSDYVAAISVSPGLDLPAGTGPADWAVERLARHGQEHTLFTVRLRGDRWLQVGEHRMAGGETVVVQTDVSDILRAEREDRDKVLDDQARLVRATLGHLAQGVAVFDARGRLAVFNDRLGEMLSIPRTALRPGLDAAVLVGRLRAQVRMDPPMDADALARWIARPGARGRIEFGFRRGAGQFFDGLGDAMPDGGFVLSITDVSAERAAALALREARDRLEERVAARTLELGDALAAAERANAARSRFVAAASHDLLQPLSAAKLYIGSLIEDSPQDEERSVAAKALGALASVEEIIAALLDISRLESGRASVQVGEIALGPLLARLADEFAPVAAAKGLRLTVRPTAARVRSDPAYLRRILQNLISNAVRYTETGRVLVGLRRAPGGWRVVVADTGPGIPVEEQQNVFREFHRIGPRASASEGLGLGLAIVDRACAMLGHPLDLRSVPGRGTSFCVTLRAAGPARL</sequence>
<evidence type="ECO:0000259" key="7">
    <source>
        <dbReference type="PROSITE" id="PS50109"/>
    </source>
</evidence>
<dbReference type="SUPFAM" id="SSF55874">
    <property type="entry name" value="ATPase domain of HSP90 chaperone/DNA topoisomerase II/histidine kinase"/>
    <property type="match status" value="1"/>
</dbReference>
<dbReference type="OrthoDB" id="9764438at2"/>
<comment type="catalytic activity">
    <reaction evidence="1">
        <text>ATP + protein L-histidine = ADP + protein N-phospho-L-histidine.</text>
        <dbReference type="EC" id="2.7.13.3"/>
    </reaction>
</comment>
<organism evidence="8 9">
    <name type="scientific">Wenxinia saemankumensis</name>
    <dbReference type="NCBI Taxonomy" id="1447782"/>
    <lineage>
        <taxon>Bacteria</taxon>
        <taxon>Pseudomonadati</taxon>
        <taxon>Pseudomonadota</taxon>
        <taxon>Alphaproteobacteria</taxon>
        <taxon>Rhodobacterales</taxon>
        <taxon>Roseobacteraceae</taxon>
        <taxon>Wenxinia</taxon>
    </lineage>
</organism>
<keyword evidence="3" id="KW-0597">Phosphoprotein</keyword>
<dbReference type="GO" id="GO:0000155">
    <property type="term" value="F:phosphorelay sensor kinase activity"/>
    <property type="evidence" value="ECO:0007669"/>
    <property type="project" value="InterPro"/>
</dbReference>
<dbReference type="InterPro" id="IPR003661">
    <property type="entry name" value="HisK_dim/P_dom"/>
</dbReference>
<dbReference type="RefSeq" id="WP_073325956.1">
    <property type="nucleotide sequence ID" value="NZ_FQYO01000001.1"/>
</dbReference>
<evidence type="ECO:0000256" key="3">
    <source>
        <dbReference type="ARBA" id="ARBA00022553"/>
    </source>
</evidence>
<dbReference type="InterPro" id="IPR036890">
    <property type="entry name" value="HATPase_C_sf"/>
</dbReference>
<dbReference type="EC" id="2.7.13.3" evidence="2"/>
<keyword evidence="9" id="KW-1185">Reference proteome</keyword>
<dbReference type="InterPro" id="IPR050736">
    <property type="entry name" value="Sensor_HK_Regulatory"/>
</dbReference>
<name>A0A1M6AAX7_9RHOB</name>
<dbReference type="InterPro" id="IPR005467">
    <property type="entry name" value="His_kinase_dom"/>
</dbReference>
<evidence type="ECO:0000256" key="1">
    <source>
        <dbReference type="ARBA" id="ARBA00000085"/>
    </source>
</evidence>
<dbReference type="Gene3D" id="1.10.287.130">
    <property type="match status" value="1"/>
</dbReference>
<gene>
    <name evidence="8" type="ORF">SAMN05444417_0334</name>
</gene>
<dbReference type="PROSITE" id="PS50109">
    <property type="entry name" value="HIS_KIN"/>
    <property type="match status" value="1"/>
</dbReference>
<evidence type="ECO:0000313" key="9">
    <source>
        <dbReference type="Proteomes" id="UP000184292"/>
    </source>
</evidence>
<dbReference type="SMART" id="SM00388">
    <property type="entry name" value="HisKA"/>
    <property type="match status" value="1"/>
</dbReference>
<keyword evidence="6" id="KW-0902">Two-component regulatory system</keyword>
<dbReference type="Pfam" id="PF12860">
    <property type="entry name" value="PAS_7"/>
    <property type="match status" value="2"/>
</dbReference>
<proteinExistence type="predicted"/>
<dbReference type="Pfam" id="PF00512">
    <property type="entry name" value="HisKA"/>
    <property type="match status" value="1"/>
</dbReference>
<keyword evidence="5 8" id="KW-0418">Kinase</keyword>
<protein>
    <recommendedName>
        <fullName evidence="2">histidine kinase</fullName>
        <ecNumber evidence="2">2.7.13.3</ecNumber>
    </recommendedName>
</protein>
<dbReference type="InterPro" id="IPR003594">
    <property type="entry name" value="HATPase_dom"/>
</dbReference>
<dbReference type="SUPFAM" id="SSF47384">
    <property type="entry name" value="Homodimeric domain of signal transducing histidine kinase"/>
    <property type="match status" value="1"/>
</dbReference>
<evidence type="ECO:0000256" key="4">
    <source>
        <dbReference type="ARBA" id="ARBA00022679"/>
    </source>
</evidence>
<dbReference type="Proteomes" id="UP000184292">
    <property type="component" value="Unassembled WGS sequence"/>
</dbReference>
<dbReference type="CDD" id="cd00082">
    <property type="entry name" value="HisKA"/>
    <property type="match status" value="1"/>
</dbReference>
<dbReference type="InterPro" id="IPR004358">
    <property type="entry name" value="Sig_transdc_His_kin-like_C"/>
</dbReference>
<evidence type="ECO:0000256" key="6">
    <source>
        <dbReference type="ARBA" id="ARBA00023012"/>
    </source>
</evidence>
<dbReference type="PANTHER" id="PTHR43711:SF1">
    <property type="entry name" value="HISTIDINE KINASE 1"/>
    <property type="match status" value="1"/>
</dbReference>